<sequence length="287" mass="31606">MAESSQLTQHIESFVNLSTSPAHQAASLDAIVSSSTNNALTVETLVREMGMYLTTTDDVIRARGILLLGELLTRLDSKPLDDATVHSLIAFFTDRLADWKALRGALVGCLALVRRKSSGGVVTANDAKAVVQSYIQNLQVQSLAQHDRKLCFELLECLLQRYPDAVASLGEDLLYGICEAIDGEKDPHCLMLTFRIIEVVARLFPDDLLGNFAGDLFEILGCYFPIHFTHPTGEDFDVRRRDDLSRALMVAISSTPLFEPFAIPLLLGKLSSSLQSAKVDFLKYLSN</sequence>
<reference evidence="1 2" key="1">
    <citation type="journal article" date="2023" name="Science">
        <title>Complex scaffold remodeling in plant triterpene biosynthesis.</title>
        <authorList>
            <person name="De La Pena R."/>
            <person name="Hodgson H."/>
            <person name="Liu J.C."/>
            <person name="Stephenson M.J."/>
            <person name="Martin A.C."/>
            <person name="Owen C."/>
            <person name="Harkess A."/>
            <person name="Leebens-Mack J."/>
            <person name="Jimenez L.E."/>
            <person name="Osbourn A."/>
            <person name="Sattely E.S."/>
        </authorList>
    </citation>
    <scope>NUCLEOTIDE SEQUENCE [LARGE SCALE GENOMIC DNA]</scope>
    <source>
        <strain evidence="2">cv. JPN11</strain>
        <tissue evidence="1">Leaf</tissue>
    </source>
</reference>
<comment type="caution">
    <text evidence="1">The sequence shown here is derived from an EMBL/GenBank/DDBJ whole genome shotgun (WGS) entry which is preliminary data.</text>
</comment>
<name>A0ACC1Y3M6_MELAZ</name>
<organism evidence="1 2">
    <name type="scientific">Melia azedarach</name>
    <name type="common">Chinaberry tree</name>
    <dbReference type="NCBI Taxonomy" id="155640"/>
    <lineage>
        <taxon>Eukaryota</taxon>
        <taxon>Viridiplantae</taxon>
        <taxon>Streptophyta</taxon>
        <taxon>Embryophyta</taxon>
        <taxon>Tracheophyta</taxon>
        <taxon>Spermatophyta</taxon>
        <taxon>Magnoliopsida</taxon>
        <taxon>eudicotyledons</taxon>
        <taxon>Gunneridae</taxon>
        <taxon>Pentapetalae</taxon>
        <taxon>rosids</taxon>
        <taxon>malvids</taxon>
        <taxon>Sapindales</taxon>
        <taxon>Meliaceae</taxon>
        <taxon>Melia</taxon>
    </lineage>
</organism>
<dbReference type="Proteomes" id="UP001164539">
    <property type="component" value="Chromosome 5"/>
</dbReference>
<accession>A0ACC1Y3M6</accession>
<proteinExistence type="predicted"/>
<dbReference type="EMBL" id="CM051398">
    <property type="protein sequence ID" value="KAJ4718033.1"/>
    <property type="molecule type" value="Genomic_DNA"/>
</dbReference>
<protein>
    <submittedName>
        <fullName evidence="1">MMS19 nucleotide excision repair</fullName>
    </submittedName>
</protein>
<gene>
    <name evidence="1" type="ORF">OWV82_009765</name>
</gene>
<evidence type="ECO:0000313" key="2">
    <source>
        <dbReference type="Proteomes" id="UP001164539"/>
    </source>
</evidence>
<keyword evidence="2" id="KW-1185">Reference proteome</keyword>
<evidence type="ECO:0000313" key="1">
    <source>
        <dbReference type="EMBL" id="KAJ4718033.1"/>
    </source>
</evidence>